<dbReference type="EMBL" id="CAFABK010000005">
    <property type="protein sequence ID" value="CAB4822190.1"/>
    <property type="molecule type" value="Genomic_DNA"/>
</dbReference>
<keyword evidence="3" id="KW-0012">Acyltransferase</keyword>
<keyword evidence="4" id="KW-0175">Coiled coil</keyword>
<name>A0A6J6ZKN7_9ZZZZ</name>
<dbReference type="CDD" id="cd04301">
    <property type="entry name" value="NAT_SF"/>
    <property type="match status" value="1"/>
</dbReference>
<dbReference type="InterPro" id="IPR000182">
    <property type="entry name" value="GNAT_dom"/>
</dbReference>
<dbReference type="PANTHER" id="PTHR10545">
    <property type="entry name" value="DIAMINE N-ACETYLTRANSFERASE"/>
    <property type="match status" value="1"/>
</dbReference>
<dbReference type="PANTHER" id="PTHR10545:SF29">
    <property type="entry name" value="GH14572P-RELATED"/>
    <property type="match status" value="1"/>
</dbReference>
<dbReference type="SUPFAM" id="SSF55729">
    <property type="entry name" value="Acyl-CoA N-acyltransferases (Nat)"/>
    <property type="match status" value="1"/>
</dbReference>
<dbReference type="InterPro" id="IPR016181">
    <property type="entry name" value="Acyl_CoA_acyltransferase"/>
</dbReference>
<evidence type="ECO:0000256" key="4">
    <source>
        <dbReference type="SAM" id="Coils"/>
    </source>
</evidence>
<dbReference type="Pfam" id="PF00583">
    <property type="entry name" value="Acetyltransf_1"/>
    <property type="match status" value="1"/>
</dbReference>
<evidence type="ECO:0000313" key="6">
    <source>
        <dbReference type="EMBL" id="CAB4822190.1"/>
    </source>
</evidence>
<evidence type="ECO:0000256" key="3">
    <source>
        <dbReference type="ARBA" id="ARBA00023315"/>
    </source>
</evidence>
<dbReference type="InterPro" id="IPR051016">
    <property type="entry name" value="Diverse_Substrate_AcTransf"/>
</dbReference>
<dbReference type="Gene3D" id="3.40.630.30">
    <property type="match status" value="1"/>
</dbReference>
<protein>
    <submittedName>
        <fullName evidence="6">Unannotated protein</fullName>
    </submittedName>
</protein>
<dbReference type="PROSITE" id="PS51186">
    <property type="entry name" value="GNAT"/>
    <property type="match status" value="1"/>
</dbReference>
<comment type="similarity">
    <text evidence="1">Belongs to the acetyltransferase family.</text>
</comment>
<dbReference type="GO" id="GO:0008080">
    <property type="term" value="F:N-acetyltransferase activity"/>
    <property type="evidence" value="ECO:0007669"/>
    <property type="project" value="UniProtKB-ARBA"/>
</dbReference>
<reference evidence="6" key="1">
    <citation type="submission" date="2020-05" db="EMBL/GenBank/DDBJ databases">
        <authorList>
            <person name="Chiriac C."/>
            <person name="Salcher M."/>
            <person name="Ghai R."/>
            <person name="Kavagutti S V."/>
        </authorList>
    </citation>
    <scope>NUCLEOTIDE SEQUENCE</scope>
</reference>
<evidence type="ECO:0000259" key="5">
    <source>
        <dbReference type="PROSITE" id="PS51186"/>
    </source>
</evidence>
<feature type="domain" description="N-acetyltransferase" evidence="5">
    <location>
        <begin position="4"/>
        <end position="162"/>
    </location>
</feature>
<accession>A0A6J6ZKN7</accession>
<organism evidence="6">
    <name type="scientific">freshwater metagenome</name>
    <dbReference type="NCBI Taxonomy" id="449393"/>
    <lineage>
        <taxon>unclassified sequences</taxon>
        <taxon>metagenomes</taxon>
        <taxon>ecological metagenomes</taxon>
    </lineage>
</organism>
<dbReference type="FunFam" id="3.40.630.30:FF:000064">
    <property type="entry name" value="GNAT family acetyltransferase"/>
    <property type="match status" value="1"/>
</dbReference>
<dbReference type="AlphaFoldDB" id="A0A6J6ZKN7"/>
<keyword evidence="2" id="KW-0808">Transferase</keyword>
<feature type="coiled-coil region" evidence="4">
    <location>
        <begin position="17"/>
        <end position="44"/>
    </location>
</feature>
<gene>
    <name evidence="6" type="ORF">UFOPK3204_00227</name>
</gene>
<evidence type="ECO:0000256" key="1">
    <source>
        <dbReference type="ARBA" id="ARBA00008694"/>
    </source>
</evidence>
<proteinExistence type="inferred from homology"/>
<evidence type="ECO:0000256" key="2">
    <source>
        <dbReference type="ARBA" id="ARBA00022679"/>
    </source>
</evidence>
<sequence>MLPGCIRPVQPGDVDEVLEMVRELAEYEQAADQLIATAQMYQRIFFGANPAVFALVIEHPGPGNQLAGFAIYFRNFSTWLGKYGIYLEDLYVRPQYRGHGYGKLLLAHLAKECLENDYGRLEWWVLDWNEPALGFYRSLGAESMAEWTVQRITGNDLVNLAGYGSEP</sequence>